<evidence type="ECO:0000313" key="10">
    <source>
        <dbReference type="Proteomes" id="UP001357733"/>
    </source>
</evidence>
<dbReference type="PANTHER" id="PTHR21716:SF53">
    <property type="entry name" value="PERMEASE PERM-RELATED"/>
    <property type="match status" value="1"/>
</dbReference>
<feature type="transmembrane region" description="Helical" evidence="8">
    <location>
        <begin position="195"/>
        <end position="217"/>
    </location>
</feature>
<feature type="transmembrane region" description="Helical" evidence="8">
    <location>
        <begin position="69"/>
        <end position="90"/>
    </location>
</feature>
<feature type="transmembrane region" description="Helical" evidence="8">
    <location>
        <begin position="313"/>
        <end position="328"/>
    </location>
</feature>
<dbReference type="AlphaFoldDB" id="A0AAW9MQH8"/>
<keyword evidence="5 8" id="KW-0812">Transmembrane</keyword>
<feature type="transmembrane region" description="Helical" evidence="8">
    <location>
        <begin position="102"/>
        <end position="127"/>
    </location>
</feature>
<evidence type="ECO:0000256" key="3">
    <source>
        <dbReference type="ARBA" id="ARBA00022448"/>
    </source>
</evidence>
<evidence type="ECO:0000256" key="6">
    <source>
        <dbReference type="ARBA" id="ARBA00022989"/>
    </source>
</evidence>
<evidence type="ECO:0000256" key="2">
    <source>
        <dbReference type="ARBA" id="ARBA00009773"/>
    </source>
</evidence>
<comment type="caution">
    <text evidence="9">The sequence shown here is derived from an EMBL/GenBank/DDBJ whole genome shotgun (WGS) entry which is preliminary data.</text>
</comment>
<evidence type="ECO:0000256" key="5">
    <source>
        <dbReference type="ARBA" id="ARBA00022692"/>
    </source>
</evidence>
<proteinExistence type="inferred from homology"/>
<feature type="transmembrane region" description="Helical" evidence="8">
    <location>
        <begin position="348"/>
        <end position="379"/>
    </location>
</feature>
<keyword evidence="7 8" id="KW-0472">Membrane</keyword>
<evidence type="ECO:0000256" key="4">
    <source>
        <dbReference type="ARBA" id="ARBA00022475"/>
    </source>
</evidence>
<comment type="similarity">
    <text evidence="2">Belongs to the autoinducer-2 exporter (AI-2E) (TC 2.A.86) family.</text>
</comment>
<dbReference type="PANTHER" id="PTHR21716">
    <property type="entry name" value="TRANSMEMBRANE PROTEIN"/>
    <property type="match status" value="1"/>
</dbReference>
<evidence type="ECO:0000256" key="7">
    <source>
        <dbReference type="ARBA" id="ARBA00023136"/>
    </source>
</evidence>
<organism evidence="9 10">
    <name type="scientific">Citroniella saccharovorans</name>
    <dbReference type="NCBI Taxonomy" id="2053367"/>
    <lineage>
        <taxon>Bacteria</taxon>
        <taxon>Bacillati</taxon>
        <taxon>Bacillota</taxon>
        <taxon>Tissierellia</taxon>
        <taxon>Tissierellales</taxon>
        <taxon>Peptoniphilaceae</taxon>
        <taxon>Citroniella</taxon>
    </lineage>
</organism>
<keyword evidence="6 8" id="KW-1133">Transmembrane helix</keyword>
<keyword evidence="4" id="KW-1003">Cell membrane</keyword>
<dbReference type="Proteomes" id="UP001357733">
    <property type="component" value="Unassembled WGS sequence"/>
</dbReference>
<keyword evidence="10" id="KW-1185">Reference proteome</keyword>
<evidence type="ECO:0000256" key="1">
    <source>
        <dbReference type="ARBA" id="ARBA00004651"/>
    </source>
</evidence>
<dbReference type="InterPro" id="IPR002549">
    <property type="entry name" value="AI-2E-like"/>
</dbReference>
<comment type="subcellular location">
    <subcellularLocation>
        <location evidence="1">Cell membrane</location>
        <topology evidence="1">Multi-pass membrane protein</topology>
    </subcellularLocation>
</comment>
<protein>
    <submittedName>
        <fullName evidence="9">AI-2E family transporter</fullName>
    </submittedName>
</protein>
<gene>
    <name evidence="9" type="ORF">VLK81_07410</name>
</gene>
<feature type="transmembrane region" description="Helical" evidence="8">
    <location>
        <begin position="6"/>
        <end position="26"/>
    </location>
</feature>
<evidence type="ECO:0000313" key="9">
    <source>
        <dbReference type="EMBL" id="MEB3429833.1"/>
    </source>
</evidence>
<dbReference type="Pfam" id="PF01594">
    <property type="entry name" value="AI-2E_transport"/>
    <property type="match status" value="1"/>
</dbReference>
<dbReference type="EMBL" id="JAYKOT010000003">
    <property type="protein sequence ID" value="MEB3429833.1"/>
    <property type="molecule type" value="Genomic_DNA"/>
</dbReference>
<sequence length="399" mass="44443">MEQINLQNILIIIIIAFVLTSIYYLINIGNKHVGESNKIILSRVNIIRTLILIISVIFVIFIFKKYPIILSTIITLILSVVVAYIINPLVNYFEKKLNKRAYAILVSYLIIFGFFIILIGLVVPITIDELKKLLRSLPNILNEVEKTIDSIAVNFTGNNEQLAVFYNNISEGFQEYANKIQISLFKFITELGSNASGYASVFIRIALIPVVSFYILLDKDKLISKIKSLSIYKNNKVSNLFKDIDESMSEFVRARILMAIFVGVVTTIVLLILGIDFALVIGLITMIADIIPYIGPFLGFVPAIVLALIKGPYMAILVAILFVAIQWVENNVIGPRILGKSVGLHPLVILLSLIIGGGMFGVAGMIFSVPVVATGKVVIKHLGPTMKEKFFNLIDYKKE</sequence>
<reference evidence="9 10" key="1">
    <citation type="submission" date="2024-01" db="EMBL/GenBank/DDBJ databases">
        <title>Complete genome sequence of Citroniella saccharovorans strain M6.X9, isolated from human fecal sample.</title>
        <authorList>
            <person name="Cheng G."/>
            <person name="Westerholm M."/>
            <person name="Schnurer A."/>
        </authorList>
    </citation>
    <scope>NUCLEOTIDE SEQUENCE [LARGE SCALE GENOMIC DNA]</scope>
    <source>
        <strain evidence="9 10">DSM 29873</strain>
    </source>
</reference>
<dbReference type="GO" id="GO:0005886">
    <property type="term" value="C:plasma membrane"/>
    <property type="evidence" value="ECO:0007669"/>
    <property type="project" value="UniProtKB-SubCell"/>
</dbReference>
<feature type="transmembrane region" description="Helical" evidence="8">
    <location>
        <begin position="256"/>
        <end position="284"/>
    </location>
</feature>
<name>A0AAW9MQH8_9FIRM</name>
<evidence type="ECO:0000256" key="8">
    <source>
        <dbReference type="SAM" id="Phobius"/>
    </source>
</evidence>
<accession>A0AAW9MQH8</accession>
<dbReference type="GO" id="GO:0055085">
    <property type="term" value="P:transmembrane transport"/>
    <property type="evidence" value="ECO:0007669"/>
    <property type="project" value="TreeGrafter"/>
</dbReference>
<dbReference type="RefSeq" id="WP_324619989.1">
    <property type="nucleotide sequence ID" value="NZ_JAYKOT010000003.1"/>
</dbReference>
<feature type="transmembrane region" description="Helical" evidence="8">
    <location>
        <begin position="290"/>
        <end position="308"/>
    </location>
</feature>
<keyword evidence="3" id="KW-0813">Transport</keyword>
<feature type="transmembrane region" description="Helical" evidence="8">
    <location>
        <begin position="46"/>
        <end position="63"/>
    </location>
</feature>